<protein>
    <submittedName>
        <fullName evidence="1">Uncharacterized protein</fullName>
    </submittedName>
</protein>
<reference evidence="1" key="1">
    <citation type="submission" date="2016-03" db="EMBL/GenBank/DDBJ databases">
        <title>Mechanisms controlling the formation of the plant cell surface in tip-growing cells are functionally conserved among land plants.</title>
        <authorList>
            <person name="Honkanen S."/>
            <person name="Jones V.A."/>
            <person name="Morieri G."/>
            <person name="Champion C."/>
            <person name="Hetherington A.J."/>
            <person name="Kelly S."/>
            <person name="Saint-Marcoux D."/>
            <person name="Proust H."/>
            <person name="Prescott H."/>
            <person name="Dolan L."/>
        </authorList>
    </citation>
    <scope>NUCLEOTIDE SEQUENCE [LARGE SCALE GENOMIC DNA]</scope>
    <source>
        <tissue evidence="1">Whole gametophyte</tissue>
    </source>
</reference>
<evidence type="ECO:0000313" key="1">
    <source>
        <dbReference type="EMBL" id="OAE25021.1"/>
    </source>
</evidence>
<dbReference type="AlphaFoldDB" id="A0A176VXF0"/>
<keyword evidence="2" id="KW-1185">Reference proteome</keyword>
<comment type="caution">
    <text evidence="1">The sequence shown here is derived from an EMBL/GenBank/DDBJ whole genome shotgun (WGS) entry which is preliminary data.</text>
</comment>
<organism evidence="1 2">
    <name type="scientific">Marchantia polymorpha subsp. ruderalis</name>
    <dbReference type="NCBI Taxonomy" id="1480154"/>
    <lineage>
        <taxon>Eukaryota</taxon>
        <taxon>Viridiplantae</taxon>
        <taxon>Streptophyta</taxon>
        <taxon>Embryophyta</taxon>
        <taxon>Marchantiophyta</taxon>
        <taxon>Marchantiopsida</taxon>
        <taxon>Marchantiidae</taxon>
        <taxon>Marchantiales</taxon>
        <taxon>Marchantiaceae</taxon>
        <taxon>Marchantia</taxon>
    </lineage>
</organism>
<dbReference type="EMBL" id="LVLJ01002435">
    <property type="protein sequence ID" value="OAE25021.1"/>
    <property type="molecule type" value="Genomic_DNA"/>
</dbReference>
<accession>A0A176VXF0</accession>
<gene>
    <name evidence="1" type="ORF">AXG93_523s1260</name>
</gene>
<name>A0A176VXF0_MARPO</name>
<dbReference type="Proteomes" id="UP000077202">
    <property type="component" value="Unassembled WGS sequence"/>
</dbReference>
<sequence>MPFGSRRCPLSIPCTLTFGIGVRRPPSAINGGPEDVNSCGSAQALRRYKTYRMRPQMARRARATLLSGVSVLRESVWASTGIRRPSQAPPPPNHVLNQSISCAASAQTSVLVHVVPLAVLVVSLRSSDSSTKGLNWTRSVYYLHGCPRGVSVARCRRGPGGLRVRIRNCAMAVDNPLVCLSVLNPGANDVANAFGTSVGSKTLTLRQAVIVSRACCPPPSIQSSDPS</sequence>
<proteinExistence type="predicted"/>
<evidence type="ECO:0000313" key="2">
    <source>
        <dbReference type="Proteomes" id="UP000077202"/>
    </source>
</evidence>